<gene>
    <name evidence="2" type="ORF">S12H4_49722</name>
</gene>
<organism evidence="2">
    <name type="scientific">marine sediment metagenome</name>
    <dbReference type="NCBI Taxonomy" id="412755"/>
    <lineage>
        <taxon>unclassified sequences</taxon>
        <taxon>metagenomes</taxon>
        <taxon>ecological metagenomes</taxon>
    </lineage>
</organism>
<dbReference type="PANTHER" id="PTHR43201">
    <property type="entry name" value="ACYL-COA SYNTHETASE"/>
    <property type="match status" value="1"/>
</dbReference>
<dbReference type="Gene3D" id="3.30.300.30">
    <property type="match status" value="1"/>
</dbReference>
<feature type="domain" description="AMP-binding enzyme C-terminal" evidence="1">
    <location>
        <begin position="14"/>
        <end position="74"/>
    </location>
</feature>
<name>X1U9X0_9ZZZZ</name>
<proteinExistence type="predicted"/>
<dbReference type="InterPro" id="IPR045851">
    <property type="entry name" value="AMP-bd_C_sf"/>
</dbReference>
<sequence length="87" mass="9829">MIIVSRHNVYPVDVEDVLHTHPKVAEAAVIGVPDKTRGEVVKAFISLKKGGAATEAEIKRFCRERLADYKVPNVARKDYQRKEVMCH</sequence>
<comment type="caution">
    <text evidence="2">The sequence shown here is derived from an EMBL/GenBank/DDBJ whole genome shotgun (WGS) entry which is preliminary data.</text>
</comment>
<dbReference type="AlphaFoldDB" id="X1U9X0"/>
<protein>
    <recommendedName>
        <fullName evidence="1">AMP-binding enzyme C-terminal domain-containing protein</fullName>
    </recommendedName>
</protein>
<dbReference type="EMBL" id="BARW01031224">
    <property type="protein sequence ID" value="GAJ14284.1"/>
    <property type="molecule type" value="Genomic_DNA"/>
</dbReference>
<reference evidence="2" key="1">
    <citation type="journal article" date="2014" name="Front. Microbiol.">
        <title>High frequency of phylogenetically diverse reductive dehalogenase-homologous genes in deep subseafloor sedimentary metagenomes.</title>
        <authorList>
            <person name="Kawai M."/>
            <person name="Futagami T."/>
            <person name="Toyoda A."/>
            <person name="Takaki Y."/>
            <person name="Nishi S."/>
            <person name="Hori S."/>
            <person name="Arai W."/>
            <person name="Tsubouchi T."/>
            <person name="Morono Y."/>
            <person name="Uchiyama I."/>
            <person name="Ito T."/>
            <person name="Fujiyama A."/>
            <person name="Inagaki F."/>
            <person name="Takami H."/>
        </authorList>
    </citation>
    <scope>NUCLEOTIDE SEQUENCE</scope>
    <source>
        <strain evidence="2">Expedition CK06-06</strain>
    </source>
</reference>
<dbReference type="GO" id="GO:0031956">
    <property type="term" value="F:medium-chain fatty acid-CoA ligase activity"/>
    <property type="evidence" value="ECO:0007669"/>
    <property type="project" value="TreeGrafter"/>
</dbReference>
<dbReference type="GO" id="GO:0006631">
    <property type="term" value="P:fatty acid metabolic process"/>
    <property type="evidence" value="ECO:0007669"/>
    <property type="project" value="TreeGrafter"/>
</dbReference>
<dbReference type="PANTHER" id="PTHR43201:SF30">
    <property type="entry name" value="AMP-DEPENDENT SYNTHETASE_LIGASE DOMAIN-CONTAINING PROTEIN"/>
    <property type="match status" value="1"/>
</dbReference>
<dbReference type="SUPFAM" id="SSF56801">
    <property type="entry name" value="Acetyl-CoA synthetase-like"/>
    <property type="match status" value="1"/>
</dbReference>
<evidence type="ECO:0000313" key="2">
    <source>
        <dbReference type="EMBL" id="GAJ14284.1"/>
    </source>
</evidence>
<dbReference type="InterPro" id="IPR025110">
    <property type="entry name" value="AMP-bd_C"/>
</dbReference>
<dbReference type="Pfam" id="PF13193">
    <property type="entry name" value="AMP-binding_C"/>
    <property type="match status" value="1"/>
</dbReference>
<evidence type="ECO:0000259" key="1">
    <source>
        <dbReference type="Pfam" id="PF13193"/>
    </source>
</evidence>
<accession>X1U9X0</accession>